<gene>
    <name evidence="1" type="ORF">SI8410_15019847</name>
</gene>
<dbReference type="Proteomes" id="UP000663760">
    <property type="component" value="Chromosome 15"/>
</dbReference>
<evidence type="ECO:0000313" key="1">
    <source>
        <dbReference type="EMBL" id="CAA7409169.1"/>
    </source>
</evidence>
<name>A0A7I8LGL1_SPIIN</name>
<proteinExistence type="predicted"/>
<organism evidence="1 2">
    <name type="scientific">Spirodela intermedia</name>
    <name type="common">Intermediate duckweed</name>
    <dbReference type="NCBI Taxonomy" id="51605"/>
    <lineage>
        <taxon>Eukaryota</taxon>
        <taxon>Viridiplantae</taxon>
        <taxon>Streptophyta</taxon>
        <taxon>Embryophyta</taxon>
        <taxon>Tracheophyta</taxon>
        <taxon>Spermatophyta</taxon>
        <taxon>Magnoliopsida</taxon>
        <taxon>Liliopsida</taxon>
        <taxon>Araceae</taxon>
        <taxon>Lemnoideae</taxon>
        <taxon>Spirodela</taxon>
    </lineage>
</organism>
<reference evidence="1" key="1">
    <citation type="submission" date="2020-02" db="EMBL/GenBank/DDBJ databases">
        <authorList>
            <person name="Scholz U."/>
            <person name="Mascher M."/>
            <person name="Fiebig A."/>
        </authorList>
    </citation>
    <scope>NUCLEOTIDE SEQUENCE</scope>
</reference>
<accession>A0A7I8LGL1</accession>
<evidence type="ECO:0000313" key="2">
    <source>
        <dbReference type="Proteomes" id="UP000663760"/>
    </source>
</evidence>
<dbReference type="EMBL" id="LR746278">
    <property type="protein sequence ID" value="CAA7409169.1"/>
    <property type="molecule type" value="Genomic_DNA"/>
</dbReference>
<sequence length="121" mass="12804">MGGGDPLVSRARKWVGSVVKEEPRTRARAATTDWGTCAPLPFHVTGGQPVVGQGVVVHARERDLIANQVPSLACTTTPCPTTGWPPVMWKGSGAHVHLLVQATRAPTCGYSPTALLTRLRA</sequence>
<protein>
    <submittedName>
        <fullName evidence="1">Uncharacterized protein</fullName>
    </submittedName>
</protein>
<keyword evidence="2" id="KW-1185">Reference proteome</keyword>
<dbReference type="AlphaFoldDB" id="A0A7I8LGL1"/>